<dbReference type="EMBL" id="JAABOA010007354">
    <property type="protein sequence ID" value="KAF9543840.1"/>
    <property type="molecule type" value="Genomic_DNA"/>
</dbReference>
<dbReference type="OrthoDB" id="2389788at2759"/>
<reference evidence="2" key="1">
    <citation type="journal article" date="2020" name="Fungal Divers.">
        <title>Resolving the Mortierellaceae phylogeny through synthesis of multi-gene phylogenetics and phylogenomics.</title>
        <authorList>
            <person name="Vandepol N."/>
            <person name="Liber J."/>
            <person name="Desiro A."/>
            <person name="Na H."/>
            <person name="Kennedy M."/>
            <person name="Barry K."/>
            <person name="Grigoriev I.V."/>
            <person name="Miller A.N."/>
            <person name="O'Donnell K."/>
            <person name="Stajich J.E."/>
            <person name="Bonito G."/>
        </authorList>
    </citation>
    <scope>NUCLEOTIDE SEQUENCE</scope>
    <source>
        <strain evidence="2">KOD1015</strain>
    </source>
</reference>
<sequence length="228" mass="23927">QEKILQERARLNHPPPLHSGAVPVASGLPPANVFTPLPDIKTGPNLQVVLPDSLDSKTSKGATGLRRKPTVVRPPPEGWGPLPPVAPPPSVPASMAYQLGARTVNPNVNESQPVPVTPTGGVSMGVGASAIGHSNAPMESSCMEPELAEETERFLTLLFIQFPIQTLFPFTVSASRRASGGGLVSGWMSKSKLGRSLTLKKNQGHQRSGGAGGSVDLGRQVYVPMDQP</sequence>
<evidence type="ECO:0000313" key="3">
    <source>
        <dbReference type="Proteomes" id="UP000780801"/>
    </source>
</evidence>
<feature type="compositionally biased region" description="Pro residues" evidence="1">
    <location>
        <begin position="72"/>
        <end position="84"/>
    </location>
</feature>
<comment type="caution">
    <text evidence="2">The sequence shown here is derived from an EMBL/GenBank/DDBJ whole genome shotgun (WGS) entry which is preliminary data.</text>
</comment>
<gene>
    <name evidence="2" type="ORF">BGW38_009752</name>
</gene>
<evidence type="ECO:0000256" key="1">
    <source>
        <dbReference type="SAM" id="MobiDB-lite"/>
    </source>
</evidence>
<keyword evidence="3" id="KW-1185">Reference proteome</keyword>
<protein>
    <submittedName>
        <fullName evidence="2">Uncharacterized protein</fullName>
    </submittedName>
</protein>
<accession>A0A9P6F736</accession>
<feature type="region of interest" description="Disordered" evidence="1">
    <location>
        <begin position="1"/>
        <end position="24"/>
    </location>
</feature>
<feature type="region of interest" description="Disordered" evidence="1">
    <location>
        <begin position="198"/>
        <end position="228"/>
    </location>
</feature>
<dbReference type="AlphaFoldDB" id="A0A9P6F736"/>
<proteinExistence type="predicted"/>
<dbReference type="Proteomes" id="UP000780801">
    <property type="component" value="Unassembled WGS sequence"/>
</dbReference>
<evidence type="ECO:0000313" key="2">
    <source>
        <dbReference type="EMBL" id="KAF9543840.1"/>
    </source>
</evidence>
<feature type="compositionally biased region" description="Basic and acidic residues" evidence="1">
    <location>
        <begin position="1"/>
        <end position="10"/>
    </location>
</feature>
<feature type="region of interest" description="Disordered" evidence="1">
    <location>
        <begin position="49"/>
        <end position="84"/>
    </location>
</feature>
<name>A0A9P6F736_9FUNG</name>
<organism evidence="2 3">
    <name type="scientific">Lunasporangiospora selenospora</name>
    <dbReference type="NCBI Taxonomy" id="979761"/>
    <lineage>
        <taxon>Eukaryota</taxon>
        <taxon>Fungi</taxon>
        <taxon>Fungi incertae sedis</taxon>
        <taxon>Mucoromycota</taxon>
        <taxon>Mortierellomycotina</taxon>
        <taxon>Mortierellomycetes</taxon>
        <taxon>Mortierellales</taxon>
        <taxon>Mortierellaceae</taxon>
        <taxon>Lunasporangiospora</taxon>
    </lineage>
</organism>
<feature type="non-terminal residue" evidence="2">
    <location>
        <position position="1"/>
    </location>
</feature>